<keyword evidence="6" id="KW-1185">Reference proteome</keyword>
<dbReference type="RefSeq" id="WP_235834508.1">
    <property type="nucleotide sequence ID" value="NZ_QURH01000538.1"/>
</dbReference>
<dbReference type="InterPro" id="IPR011990">
    <property type="entry name" value="TPR-like_helical_dom_sf"/>
</dbReference>
<dbReference type="CDD" id="cd15831">
    <property type="entry name" value="BTAD"/>
    <property type="match status" value="1"/>
</dbReference>
<protein>
    <submittedName>
        <fullName evidence="5">AfsR family transcriptional regulator</fullName>
    </submittedName>
</protein>
<evidence type="ECO:0000313" key="5">
    <source>
        <dbReference type="EMBL" id="RFU39152.1"/>
    </source>
</evidence>
<dbReference type="InterPro" id="IPR005158">
    <property type="entry name" value="BTAD"/>
</dbReference>
<dbReference type="Gene3D" id="1.25.40.10">
    <property type="entry name" value="Tetratricopeptide repeat domain"/>
    <property type="match status" value="1"/>
</dbReference>
<evidence type="ECO:0000259" key="3">
    <source>
        <dbReference type="SMART" id="SM00382"/>
    </source>
</evidence>
<dbReference type="SUPFAM" id="SSF52540">
    <property type="entry name" value="P-loop containing nucleoside triphosphate hydrolases"/>
    <property type="match status" value="1"/>
</dbReference>
<dbReference type="PANTHER" id="PTHR35807">
    <property type="entry name" value="TRANSCRIPTIONAL REGULATOR REDD-RELATED"/>
    <property type="match status" value="1"/>
</dbReference>
<gene>
    <name evidence="5" type="ORF">DZF91_23915</name>
</gene>
<dbReference type="Pfam" id="PF03704">
    <property type="entry name" value="BTAD"/>
    <property type="match status" value="1"/>
</dbReference>
<evidence type="ECO:0000256" key="1">
    <source>
        <dbReference type="ARBA" id="ARBA00023015"/>
    </source>
</evidence>
<dbReference type="PRINTS" id="PR00364">
    <property type="entry name" value="DISEASERSIST"/>
</dbReference>
<evidence type="ECO:0000313" key="6">
    <source>
        <dbReference type="Proteomes" id="UP000261811"/>
    </source>
</evidence>
<dbReference type="InterPro" id="IPR051677">
    <property type="entry name" value="AfsR-DnrI-RedD_regulator"/>
</dbReference>
<keyword evidence="1" id="KW-0805">Transcription regulation</keyword>
<evidence type="ECO:0000256" key="2">
    <source>
        <dbReference type="ARBA" id="ARBA00023163"/>
    </source>
</evidence>
<dbReference type="InterPro" id="IPR027417">
    <property type="entry name" value="P-loop_NTPase"/>
</dbReference>
<keyword evidence="2" id="KW-0804">Transcription</keyword>
<feature type="domain" description="Bacterial transcriptional activator" evidence="4">
    <location>
        <begin position="1"/>
        <end position="125"/>
    </location>
</feature>
<dbReference type="SMART" id="SM00382">
    <property type="entry name" value="AAA"/>
    <property type="match status" value="1"/>
</dbReference>
<proteinExistence type="predicted"/>
<dbReference type="SMART" id="SM01043">
    <property type="entry name" value="BTAD"/>
    <property type="match status" value="1"/>
</dbReference>
<dbReference type="Gene3D" id="3.40.50.300">
    <property type="entry name" value="P-loop containing nucleotide triphosphate hydrolases"/>
    <property type="match status" value="1"/>
</dbReference>
<dbReference type="AlphaFoldDB" id="A0A372JGM5"/>
<accession>A0A372JGM5</accession>
<dbReference type="Proteomes" id="UP000261811">
    <property type="component" value="Unassembled WGS sequence"/>
</dbReference>
<feature type="non-terminal residue" evidence="5">
    <location>
        <position position="502"/>
    </location>
</feature>
<comment type="caution">
    <text evidence="5">The sequence shown here is derived from an EMBL/GenBank/DDBJ whole genome shotgun (WGS) entry which is preliminary data.</text>
</comment>
<evidence type="ECO:0000259" key="4">
    <source>
        <dbReference type="SMART" id="SM01043"/>
    </source>
</evidence>
<dbReference type="EMBL" id="QURH01000538">
    <property type="protein sequence ID" value="RFU39152.1"/>
    <property type="molecule type" value="Genomic_DNA"/>
</dbReference>
<feature type="non-terminal residue" evidence="5">
    <location>
        <position position="1"/>
    </location>
</feature>
<dbReference type="InterPro" id="IPR003593">
    <property type="entry name" value="AAA+_ATPase"/>
</dbReference>
<dbReference type="GO" id="GO:0006355">
    <property type="term" value="P:regulation of DNA-templated transcription"/>
    <property type="evidence" value="ECO:0007669"/>
    <property type="project" value="TreeGrafter"/>
</dbReference>
<dbReference type="GO" id="GO:0003677">
    <property type="term" value="F:DNA binding"/>
    <property type="evidence" value="ECO:0007669"/>
    <property type="project" value="TreeGrafter"/>
</dbReference>
<organism evidence="5 6">
    <name type="scientific">Actinomadura logoneensis</name>
    <dbReference type="NCBI Taxonomy" id="2293572"/>
    <lineage>
        <taxon>Bacteria</taxon>
        <taxon>Bacillati</taxon>
        <taxon>Actinomycetota</taxon>
        <taxon>Actinomycetes</taxon>
        <taxon>Streptosporangiales</taxon>
        <taxon>Thermomonosporaceae</taxon>
        <taxon>Actinomadura</taxon>
    </lineage>
</organism>
<feature type="domain" description="AAA+ ATPase" evidence="3">
    <location>
        <begin position="180"/>
        <end position="328"/>
    </location>
</feature>
<dbReference type="GO" id="GO:0043531">
    <property type="term" value="F:ADP binding"/>
    <property type="evidence" value="ECO:0007669"/>
    <property type="project" value="InterPro"/>
</dbReference>
<dbReference type="SUPFAM" id="SSF48452">
    <property type="entry name" value="TPR-like"/>
    <property type="match status" value="1"/>
</dbReference>
<sequence>DHAEARRLLREADALWGGEPLVGLPGPAAAAHRERLRLLRLEALEARLGADLALGGHAEAAVELAALTAAHPLRERLHGLRMLALYRSGRRAEALEAYATVRRVLADELDARPSRALQDLHQRILRSAPDAEPAGVGAAEAEAIGTLPDAVPDFVGRTGELATLLATLTGPGGDGRRGRAPVIVTLSGGAGTGKTALAVRAAHNASNAFPDGVLYADLGGSGPHPGTPGSGVRDGGAGAVEAGDVLRGFLRRLGVPDAHQPDDVGAAAALYRSWLADRKVLVVLDGADDAALLRPLLPGGAGCAVLVTGRARPAALPVDRHLDLGPLDLGDALELFARVAGEARTAAERSAVEEVLRLCDRLPLAVRIAASRLAARPGWTAERLLARLADDRHRLAELRAGGMSVEAVLRGVYDRLDPAPARALRLLALSDAPVIPVGTAAALFGTGEEEAEDLADALVEAGLLTSPAPRRYRFSPLTLPFARALGERAGERGPAERRAALA</sequence>
<reference evidence="5 6" key="1">
    <citation type="submission" date="2018-08" db="EMBL/GenBank/DDBJ databases">
        <title>Actinomadura jelena sp. nov., a novel Actinomycete isolated from soil in Chad.</title>
        <authorList>
            <person name="Shi L."/>
        </authorList>
    </citation>
    <scope>NUCLEOTIDE SEQUENCE [LARGE SCALE GENOMIC DNA]</scope>
    <source>
        <strain evidence="5 6">NEAU-G17</strain>
    </source>
</reference>
<name>A0A372JGM5_9ACTN</name>
<dbReference type="PANTHER" id="PTHR35807:SF1">
    <property type="entry name" value="TRANSCRIPTIONAL REGULATOR REDD"/>
    <property type="match status" value="1"/>
</dbReference>